<sequence>MKDWLQRLTVAVYATTCAIAATAKHAYQFNSVAITGGGYITGIVGHPTEKDLLYARTDIGSTYRWSQQANKWIPLTDFLGPEDENLMGTESVAMDPTNPDRLYLAQGRYLNSNQTEIFVSDDRGASFTRHEAPFAMGANELGRNNGERLAVNPFKTNELWMGTRNAGLMKSVDRAKTWTNVTSFPDAAANGIGIAFVIFDPEIEGTIYIGACVPGGLYVTTDSGKTWNALPGQPKAWDESLLIYPNETQPQSTAPQPMKAVLASNGALYVTYADAPGPWGVGYGAVHVYNTTSSKWTDITPSARNTSPAPYTPQAFPAGGYCGLSVAADDPDTVVVVSLDRDPGPALDSMYLSRDGGRTWKDVSQLSTPSGSGGYWGHPIEEAALANGTTVEWLSFNWGPQWGGYGAPSPVKGLTKFGWWMTAVLIDPSDSDHVMYATGATIWSTNNISQADKDSAPGWYIQAQGIEETVALALISPPSGPANLISGVGDINGFRHDNLDTPQPMIGLPAFSNLNTLDWAGKKPEIIVRGGPSGHEYENGCGQAAYSTDGADSWVRFAACIPGVNTSSTNPGVMALDASGKFVVWTSAMAVVSPTLQSPNVPATDSGPYSSQDWGKTWKPPRGLLVQTPYLSADRVKPKTFYVFTDSVWYLSTDGGVSYKASKAKDVGLPKHDGAVPVVNLNRAGEIWLALGDQGVYHTTNFGRRWKRVTDRGTVAELITVGAGVKKNQPSLFIRGRPSRTPKSAHGIYRSDDGGVSWDRVDDDTHRYGGFNLIQGDPRVYGRVYLGTGGRGILYADIARERSEKEGNVPGTGGI</sequence>
<reference evidence="1 2" key="1">
    <citation type="journal article" date="2023" name="ACS Omega">
        <title>Identification of the Neoaspergillic Acid Biosynthesis Gene Cluster by Establishing an In Vitro CRISPR-Ribonucleoprotein Genetic System in Aspergillus melleus.</title>
        <authorList>
            <person name="Yuan B."/>
            <person name="Grau M.F."/>
            <person name="Murata R.M."/>
            <person name="Torok T."/>
            <person name="Venkateswaran K."/>
            <person name="Stajich J.E."/>
            <person name="Wang C.C.C."/>
        </authorList>
    </citation>
    <scope>NUCLEOTIDE SEQUENCE [LARGE SCALE GENOMIC DNA]</scope>
    <source>
        <strain evidence="1 2">IMV 1140</strain>
    </source>
</reference>
<name>A0ACC3AVZ6_9EURO</name>
<comment type="caution">
    <text evidence="1">The sequence shown here is derived from an EMBL/GenBank/DDBJ whole genome shotgun (WGS) entry which is preliminary data.</text>
</comment>
<keyword evidence="2" id="KW-1185">Reference proteome</keyword>
<gene>
    <name evidence="1" type="ORF">N8T08_008263</name>
</gene>
<proteinExistence type="predicted"/>
<dbReference type="Proteomes" id="UP001177260">
    <property type="component" value="Unassembled WGS sequence"/>
</dbReference>
<accession>A0ACC3AVZ6</accession>
<protein>
    <submittedName>
        <fullName evidence="1">Uncharacterized protein</fullName>
    </submittedName>
</protein>
<dbReference type="EMBL" id="JAOPJF010000055">
    <property type="protein sequence ID" value="KAK1142057.1"/>
    <property type="molecule type" value="Genomic_DNA"/>
</dbReference>
<evidence type="ECO:0000313" key="2">
    <source>
        <dbReference type="Proteomes" id="UP001177260"/>
    </source>
</evidence>
<organism evidence="1 2">
    <name type="scientific">Aspergillus melleus</name>
    <dbReference type="NCBI Taxonomy" id="138277"/>
    <lineage>
        <taxon>Eukaryota</taxon>
        <taxon>Fungi</taxon>
        <taxon>Dikarya</taxon>
        <taxon>Ascomycota</taxon>
        <taxon>Pezizomycotina</taxon>
        <taxon>Eurotiomycetes</taxon>
        <taxon>Eurotiomycetidae</taxon>
        <taxon>Eurotiales</taxon>
        <taxon>Aspergillaceae</taxon>
        <taxon>Aspergillus</taxon>
        <taxon>Aspergillus subgen. Circumdati</taxon>
    </lineage>
</organism>
<evidence type="ECO:0000313" key="1">
    <source>
        <dbReference type="EMBL" id="KAK1142057.1"/>
    </source>
</evidence>